<gene>
    <name evidence="2" type="ORF">C6P46_006752</name>
</gene>
<accession>A0A9P6VVL4</accession>
<name>A0A9P6VVL4_RHOMI</name>
<dbReference type="SUPFAM" id="SSF53927">
    <property type="entry name" value="Cytidine deaminase-like"/>
    <property type="match status" value="1"/>
</dbReference>
<dbReference type="GO" id="GO:0003824">
    <property type="term" value="F:catalytic activity"/>
    <property type="evidence" value="ECO:0007669"/>
    <property type="project" value="InterPro"/>
</dbReference>
<sequence>MAIDKDAVTVSPREQPPPNNSNDDASYKRDPVSLSGGHSPSTLLRTFLTTTLERIVPLTQAGVDSGAKVFGAAIFDKKQPPAAESGGILREVTVGTNTETASPLLHGEIQTIQQFYGMPKAEGRPDAKDTVFFATHEPCSLCLSGITWGGWDNFFYLFTYEDTRDAFSIPHDIRILEEVFRVPSTCAHETASDLSSRPLYRAHNAFFSSYSCAELLAMIPASDAGRGELVEMWDEVRRVYGTLADGYRESKDRGGADIPLA</sequence>
<protein>
    <recommendedName>
        <fullName evidence="4">CMP/dCMP-type deaminase domain-containing protein</fullName>
    </recommendedName>
</protein>
<comment type="caution">
    <text evidence="2">The sequence shown here is derived from an EMBL/GenBank/DDBJ whole genome shotgun (WGS) entry which is preliminary data.</text>
</comment>
<evidence type="ECO:0008006" key="4">
    <source>
        <dbReference type="Google" id="ProtNLM"/>
    </source>
</evidence>
<keyword evidence="3" id="KW-1185">Reference proteome</keyword>
<evidence type="ECO:0000256" key="1">
    <source>
        <dbReference type="SAM" id="MobiDB-lite"/>
    </source>
</evidence>
<dbReference type="EMBL" id="PUHQ01000088">
    <property type="protein sequence ID" value="KAG0657006.1"/>
    <property type="molecule type" value="Genomic_DNA"/>
</dbReference>
<dbReference type="OrthoDB" id="9980836at2759"/>
<dbReference type="Gene3D" id="3.40.140.10">
    <property type="entry name" value="Cytidine Deaminase, domain 2"/>
    <property type="match status" value="1"/>
</dbReference>
<dbReference type="AlphaFoldDB" id="A0A9P6VVL4"/>
<dbReference type="GO" id="GO:0006139">
    <property type="term" value="P:nucleobase-containing compound metabolic process"/>
    <property type="evidence" value="ECO:0007669"/>
    <property type="project" value="UniProtKB-ARBA"/>
</dbReference>
<feature type="region of interest" description="Disordered" evidence="1">
    <location>
        <begin position="1"/>
        <end position="40"/>
    </location>
</feature>
<evidence type="ECO:0000313" key="3">
    <source>
        <dbReference type="Proteomes" id="UP000777482"/>
    </source>
</evidence>
<organism evidence="2 3">
    <name type="scientific">Rhodotorula mucilaginosa</name>
    <name type="common">Yeast</name>
    <name type="synonym">Rhodotorula rubra</name>
    <dbReference type="NCBI Taxonomy" id="5537"/>
    <lineage>
        <taxon>Eukaryota</taxon>
        <taxon>Fungi</taxon>
        <taxon>Dikarya</taxon>
        <taxon>Basidiomycota</taxon>
        <taxon>Pucciniomycotina</taxon>
        <taxon>Microbotryomycetes</taxon>
        <taxon>Sporidiobolales</taxon>
        <taxon>Sporidiobolaceae</taxon>
        <taxon>Rhodotorula</taxon>
    </lineage>
</organism>
<proteinExistence type="predicted"/>
<dbReference type="InterPro" id="IPR016193">
    <property type="entry name" value="Cytidine_deaminase-like"/>
</dbReference>
<evidence type="ECO:0000313" key="2">
    <source>
        <dbReference type="EMBL" id="KAG0657006.1"/>
    </source>
</evidence>
<dbReference type="Proteomes" id="UP000777482">
    <property type="component" value="Unassembled WGS sequence"/>
</dbReference>
<reference evidence="2 3" key="1">
    <citation type="submission" date="2020-11" db="EMBL/GenBank/DDBJ databases">
        <title>Kefir isolates.</title>
        <authorList>
            <person name="Marcisauskas S."/>
            <person name="Kim Y."/>
            <person name="Blasche S."/>
        </authorList>
    </citation>
    <scope>NUCLEOTIDE SEQUENCE [LARGE SCALE GENOMIC DNA]</scope>
    <source>
        <strain evidence="2 3">KR</strain>
    </source>
</reference>